<evidence type="ECO:0000259" key="3">
    <source>
        <dbReference type="PROSITE" id="PS50110"/>
    </source>
</evidence>
<gene>
    <name evidence="4" type="ORF">AVDCRST_MAG69-315</name>
</gene>
<name>A0A6J4RIP6_9ACTN</name>
<protein>
    <submittedName>
        <fullName evidence="4">Putative two-component system response regulator</fullName>
    </submittedName>
</protein>
<accession>A0A6J4RIP6</accession>
<dbReference type="InterPro" id="IPR050595">
    <property type="entry name" value="Bact_response_regulator"/>
</dbReference>
<dbReference type="CDD" id="cd17535">
    <property type="entry name" value="REC_NarL-like"/>
    <property type="match status" value="1"/>
</dbReference>
<organism evidence="4">
    <name type="scientific">uncultured Solirubrobacteraceae bacterium</name>
    <dbReference type="NCBI Taxonomy" id="1162706"/>
    <lineage>
        <taxon>Bacteria</taxon>
        <taxon>Bacillati</taxon>
        <taxon>Actinomycetota</taxon>
        <taxon>Thermoleophilia</taxon>
        <taxon>Solirubrobacterales</taxon>
        <taxon>Solirubrobacteraceae</taxon>
        <taxon>environmental samples</taxon>
    </lineage>
</organism>
<sequence>MPRALFGNNLRFMQRTVLIVDDHAVFRSAARALLEADGFRVVGDAADGGAGLAAARELHPDVVLLDVRLPDVDGFTVAAEMTGAEGAPAVVVTSSSDDPRYPDLALRSGAVGFVAKHDLCGSEFHGMLS</sequence>
<dbReference type="PANTHER" id="PTHR44591:SF3">
    <property type="entry name" value="RESPONSE REGULATORY DOMAIN-CONTAINING PROTEIN"/>
    <property type="match status" value="1"/>
</dbReference>
<dbReference type="AlphaFoldDB" id="A0A6J4RIP6"/>
<dbReference type="InterPro" id="IPR011006">
    <property type="entry name" value="CheY-like_superfamily"/>
</dbReference>
<evidence type="ECO:0000256" key="1">
    <source>
        <dbReference type="ARBA" id="ARBA00022553"/>
    </source>
</evidence>
<dbReference type="PROSITE" id="PS50110">
    <property type="entry name" value="RESPONSE_REGULATORY"/>
    <property type="match status" value="1"/>
</dbReference>
<reference evidence="4" key="1">
    <citation type="submission" date="2020-02" db="EMBL/GenBank/DDBJ databases">
        <authorList>
            <person name="Meier V. D."/>
        </authorList>
    </citation>
    <scope>NUCLEOTIDE SEQUENCE</scope>
    <source>
        <strain evidence="4">AVDCRST_MAG69</strain>
    </source>
</reference>
<dbReference type="Gene3D" id="3.40.50.2300">
    <property type="match status" value="1"/>
</dbReference>
<evidence type="ECO:0000313" key="4">
    <source>
        <dbReference type="EMBL" id="CAA9474368.1"/>
    </source>
</evidence>
<proteinExistence type="predicted"/>
<dbReference type="SUPFAM" id="SSF52172">
    <property type="entry name" value="CheY-like"/>
    <property type="match status" value="1"/>
</dbReference>
<dbReference type="PANTHER" id="PTHR44591">
    <property type="entry name" value="STRESS RESPONSE REGULATOR PROTEIN 1"/>
    <property type="match status" value="1"/>
</dbReference>
<dbReference type="GO" id="GO:0000160">
    <property type="term" value="P:phosphorelay signal transduction system"/>
    <property type="evidence" value="ECO:0007669"/>
    <property type="project" value="InterPro"/>
</dbReference>
<dbReference type="InterPro" id="IPR058245">
    <property type="entry name" value="NreC/VraR/RcsB-like_REC"/>
</dbReference>
<evidence type="ECO:0000256" key="2">
    <source>
        <dbReference type="PROSITE-ProRule" id="PRU00169"/>
    </source>
</evidence>
<feature type="domain" description="Response regulatory" evidence="3">
    <location>
        <begin position="16"/>
        <end position="129"/>
    </location>
</feature>
<feature type="modified residue" description="4-aspartylphosphate" evidence="2">
    <location>
        <position position="66"/>
    </location>
</feature>
<dbReference type="InterPro" id="IPR001789">
    <property type="entry name" value="Sig_transdc_resp-reg_receiver"/>
</dbReference>
<dbReference type="Pfam" id="PF00072">
    <property type="entry name" value="Response_reg"/>
    <property type="match status" value="1"/>
</dbReference>
<dbReference type="SMART" id="SM00448">
    <property type="entry name" value="REC"/>
    <property type="match status" value="1"/>
</dbReference>
<dbReference type="EMBL" id="CADCVP010000043">
    <property type="protein sequence ID" value="CAA9474368.1"/>
    <property type="molecule type" value="Genomic_DNA"/>
</dbReference>
<keyword evidence="1 2" id="KW-0597">Phosphoprotein</keyword>